<comment type="caution">
    <text evidence="2">The sequence shown here is derived from an EMBL/GenBank/DDBJ whole genome shotgun (WGS) entry which is preliminary data.</text>
</comment>
<evidence type="ECO:0000259" key="1">
    <source>
        <dbReference type="Pfam" id="PF04564"/>
    </source>
</evidence>
<dbReference type="AlphaFoldDB" id="A0A5J4WGL1"/>
<dbReference type="InterPro" id="IPR013083">
    <property type="entry name" value="Znf_RING/FYVE/PHD"/>
</dbReference>
<dbReference type="Proteomes" id="UP000324800">
    <property type="component" value="Unassembled WGS sequence"/>
</dbReference>
<dbReference type="GO" id="GO:0004842">
    <property type="term" value="F:ubiquitin-protein transferase activity"/>
    <property type="evidence" value="ECO:0007669"/>
    <property type="project" value="InterPro"/>
</dbReference>
<dbReference type="InterPro" id="IPR003613">
    <property type="entry name" value="Ubox_domain"/>
</dbReference>
<evidence type="ECO:0000313" key="3">
    <source>
        <dbReference type="Proteomes" id="UP000324800"/>
    </source>
</evidence>
<accession>A0A5J4WGL1</accession>
<feature type="non-terminal residue" evidence="2">
    <location>
        <position position="221"/>
    </location>
</feature>
<reference evidence="2 3" key="1">
    <citation type="submission" date="2019-03" db="EMBL/GenBank/DDBJ databases">
        <title>Single cell metagenomics reveals metabolic interactions within the superorganism composed of flagellate Streblomastix strix and complex community of Bacteroidetes bacteria on its surface.</title>
        <authorList>
            <person name="Treitli S.C."/>
            <person name="Kolisko M."/>
            <person name="Husnik F."/>
            <person name="Keeling P."/>
            <person name="Hampl V."/>
        </authorList>
    </citation>
    <scope>NUCLEOTIDE SEQUENCE [LARGE SCALE GENOMIC DNA]</scope>
    <source>
        <strain evidence="2">ST1C</strain>
    </source>
</reference>
<protein>
    <recommendedName>
        <fullName evidence="1">U-box domain-containing protein</fullName>
    </recommendedName>
</protein>
<dbReference type="SUPFAM" id="SSF57850">
    <property type="entry name" value="RING/U-box"/>
    <property type="match status" value="1"/>
</dbReference>
<gene>
    <name evidence="2" type="ORF">EZS28_010975</name>
</gene>
<name>A0A5J4WGL1_9EUKA</name>
<dbReference type="Pfam" id="PF04564">
    <property type="entry name" value="U-box"/>
    <property type="match status" value="1"/>
</dbReference>
<organism evidence="2 3">
    <name type="scientific">Streblomastix strix</name>
    <dbReference type="NCBI Taxonomy" id="222440"/>
    <lineage>
        <taxon>Eukaryota</taxon>
        <taxon>Metamonada</taxon>
        <taxon>Preaxostyla</taxon>
        <taxon>Oxymonadida</taxon>
        <taxon>Streblomastigidae</taxon>
        <taxon>Streblomastix</taxon>
    </lineage>
</organism>
<evidence type="ECO:0000313" key="2">
    <source>
        <dbReference type="EMBL" id="KAA6393495.1"/>
    </source>
</evidence>
<feature type="domain" description="U-box" evidence="1">
    <location>
        <begin position="2"/>
        <end position="52"/>
    </location>
</feature>
<dbReference type="Gene3D" id="3.30.40.10">
    <property type="entry name" value="Zinc/RING finger domain, C3HC4 (zinc finger)"/>
    <property type="match status" value="1"/>
</dbReference>
<dbReference type="EMBL" id="SNRW01002213">
    <property type="protein sequence ID" value="KAA6393495.1"/>
    <property type="molecule type" value="Genomic_DNA"/>
</dbReference>
<sequence>MICPLTNELMQDPILFEDTLFYERSAIAEFVSLFHISPLTLFPVDLEWVWNNVDSQSKRGSPSNSRKIAKFEIFTPLKQQIIEYLEQFPNQRPELWSVIQSSSDKPPFNILLSDKSSSIISRSSSSSSSQLSTNLPPYLFSLPEYITLRRSRPSRDQNSLLERIAVKGIFFPLKTFISPISFFPSSSPSPPDIQSNGWIRKLSIIKEKGRRSWCVQQERQR</sequence>
<proteinExistence type="predicted"/>
<dbReference type="GO" id="GO:0016567">
    <property type="term" value="P:protein ubiquitination"/>
    <property type="evidence" value="ECO:0007669"/>
    <property type="project" value="InterPro"/>
</dbReference>